<dbReference type="CDD" id="cd00109">
    <property type="entry name" value="Kunitz-type"/>
    <property type="match status" value="1"/>
</dbReference>
<name>A0A6P3XP41_DINQU</name>
<organism evidence="3 4">
    <name type="scientific">Dinoponera quadriceps</name>
    <name type="common">South American ant</name>
    <dbReference type="NCBI Taxonomy" id="609295"/>
    <lineage>
        <taxon>Eukaryota</taxon>
        <taxon>Metazoa</taxon>
        <taxon>Ecdysozoa</taxon>
        <taxon>Arthropoda</taxon>
        <taxon>Hexapoda</taxon>
        <taxon>Insecta</taxon>
        <taxon>Pterygota</taxon>
        <taxon>Neoptera</taxon>
        <taxon>Endopterygota</taxon>
        <taxon>Hymenoptera</taxon>
        <taxon>Apocrita</taxon>
        <taxon>Aculeata</taxon>
        <taxon>Formicoidea</taxon>
        <taxon>Formicidae</taxon>
        <taxon>Ponerinae</taxon>
        <taxon>Ponerini</taxon>
        <taxon>Dinoponera</taxon>
    </lineage>
</organism>
<dbReference type="SUPFAM" id="SSF57362">
    <property type="entry name" value="BPTI-like"/>
    <property type="match status" value="1"/>
</dbReference>
<dbReference type="SMART" id="SM00131">
    <property type="entry name" value="KU"/>
    <property type="match status" value="1"/>
</dbReference>
<dbReference type="AlphaFoldDB" id="A0A6P3XP41"/>
<evidence type="ECO:0000259" key="2">
    <source>
        <dbReference type="PROSITE" id="PS50279"/>
    </source>
</evidence>
<feature type="domain" description="BPTI/Kunitz inhibitor" evidence="2">
    <location>
        <begin position="29"/>
        <end position="87"/>
    </location>
</feature>
<feature type="chain" id="PRO_5027991195" evidence="1">
    <location>
        <begin position="24"/>
        <end position="100"/>
    </location>
</feature>
<keyword evidence="4" id="KW-0646">Protease inhibitor</keyword>
<keyword evidence="3" id="KW-1185">Reference proteome</keyword>
<dbReference type="Proteomes" id="UP000515204">
    <property type="component" value="Unplaced"/>
</dbReference>
<dbReference type="Gene3D" id="4.10.410.10">
    <property type="entry name" value="Pancreatic trypsin inhibitor Kunitz domain"/>
    <property type="match status" value="1"/>
</dbReference>
<dbReference type="InterPro" id="IPR002223">
    <property type="entry name" value="Kunitz_BPTI"/>
</dbReference>
<dbReference type="GO" id="GO:0004867">
    <property type="term" value="F:serine-type endopeptidase inhibitor activity"/>
    <property type="evidence" value="ECO:0007669"/>
    <property type="project" value="UniProtKB-KW"/>
</dbReference>
<feature type="signal peptide" evidence="1">
    <location>
        <begin position="1"/>
        <end position="23"/>
    </location>
</feature>
<reference evidence="4" key="1">
    <citation type="submission" date="2025-08" db="UniProtKB">
        <authorList>
            <consortium name="RefSeq"/>
        </authorList>
    </citation>
    <scope>IDENTIFICATION</scope>
</reference>
<sequence length="100" mass="11428">MAFRLSLFYLLTVTCILTHVTMAQIPKACTDPIISGQINPTCLMSSGRLKFAYDAISNTCVKFFYTHCRPKDNENVFFYEIDCQKTCVENRFLLGQKIVS</sequence>
<accession>A0A6P3XP41</accession>
<dbReference type="PROSITE" id="PS50279">
    <property type="entry name" value="BPTI_KUNITZ_2"/>
    <property type="match status" value="1"/>
</dbReference>
<evidence type="ECO:0000313" key="3">
    <source>
        <dbReference type="Proteomes" id="UP000515204"/>
    </source>
</evidence>
<evidence type="ECO:0000256" key="1">
    <source>
        <dbReference type="SAM" id="SignalP"/>
    </source>
</evidence>
<keyword evidence="4" id="KW-0722">Serine protease inhibitor</keyword>
<dbReference type="GeneID" id="106747039"/>
<gene>
    <name evidence="4" type="primary">LOC106747039</name>
</gene>
<keyword evidence="1" id="KW-0732">Signal</keyword>
<proteinExistence type="predicted"/>
<dbReference type="Pfam" id="PF00014">
    <property type="entry name" value="Kunitz_BPTI"/>
    <property type="match status" value="1"/>
</dbReference>
<evidence type="ECO:0000313" key="4">
    <source>
        <dbReference type="RefSeq" id="XP_014479769.1"/>
    </source>
</evidence>
<dbReference type="RefSeq" id="XP_014479769.1">
    <property type="nucleotide sequence ID" value="XM_014624283.1"/>
</dbReference>
<dbReference type="KEGG" id="dqu:106747039"/>
<dbReference type="InterPro" id="IPR036880">
    <property type="entry name" value="Kunitz_BPTI_sf"/>
</dbReference>
<protein>
    <submittedName>
        <fullName evidence="4">Kunitz-type serine protease inhibitor ki-VN-like</fullName>
    </submittedName>
</protein>